<dbReference type="Gene3D" id="1.10.3710.10">
    <property type="entry name" value="DNA polymerase III clamp loader subunits, C-terminal domain"/>
    <property type="match status" value="1"/>
</dbReference>
<evidence type="ECO:0000259" key="5">
    <source>
        <dbReference type="SMART" id="SM00382"/>
    </source>
</evidence>
<evidence type="ECO:0000256" key="1">
    <source>
        <dbReference type="ARBA" id="ARBA00008959"/>
    </source>
</evidence>
<dbReference type="SUPFAM" id="SSF52540">
    <property type="entry name" value="P-loop containing nucleoside triphosphate hydrolases"/>
    <property type="match status" value="1"/>
</dbReference>
<dbReference type="EMBL" id="PEBX01000041">
    <property type="protein sequence ID" value="PTQ56163.1"/>
    <property type="molecule type" value="Genomic_DNA"/>
</dbReference>
<dbReference type="InterPro" id="IPR021886">
    <property type="entry name" value="MgsA_C"/>
</dbReference>
<dbReference type="FunFam" id="3.40.50.300:FF:000345">
    <property type="entry name" value="AAA family ATPase"/>
    <property type="match status" value="1"/>
</dbReference>
<dbReference type="GO" id="GO:0000731">
    <property type="term" value="P:DNA synthesis involved in DNA repair"/>
    <property type="evidence" value="ECO:0007669"/>
    <property type="project" value="TreeGrafter"/>
</dbReference>
<dbReference type="Gene3D" id="1.20.272.10">
    <property type="match status" value="1"/>
</dbReference>
<evidence type="ECO:0000256" key="2">
    <source>
        <dbReference type="ARBA" id="ARBA00022741"/>
    </source>
</evidence>
<dbReference type="Gene3D" id="1.10.8.60">
    <property type="match status" value="1"/>
</dbReference>
<feature type="compositionally biased region" description="Basic and acidic residues" evidence="4">
    <location>
        <begin position="466"/>
        <end position="490"/>
    </location>
</feature>
<dbReference type="InterPro" id="IPR003959">
    <property type="entry name" value="ATPase_AAA_core"/>
</dbReference>
<dbReference type="CDD" id="cd18139">
    <property type="entry name" value="HLD_clamp_RarA"/>
    <property type="match status" value="1"/>
</dbReference>
<dbReference type="Proteomes" id="UP000244338">
    <property type="component" value="Unassembled WGS sequence"/>
</dbReference>
<evidence type="ECO:0000256" key="4">
    <source>
        <dbReference type="SAM" id="MobiDB-lite"/>
    </source>
</evidence>
<dbReference type="GO" id="GO:0016887">
    <property type="term" value="F:ATP hydrolysis activity"/>
    <property type="evidence" value="ECO:0007669"/>
    <property type="project" value="InterPro"/>
</dbReference>
<proteinExistence type="inferred from homology"/>
<evidence type="ECO:0000256" key="3">
    <source>
        <dbReference type="ARBA" id="ARBA00022840"/>
    </source>
</evidence>
<dbReference type="AlphaFoldDB" id="A0A2R6Y0G9"/>
<dbReference type="InterPro" id="IPR051314">
    <property type="entry name" value="AAA_ATPase_RarA/MGS1/WRNIP1"/>
</dbReference>
<dbReference type="FunFam" id="1.20.272.10:FF:000001">
    <property type="entry name" value="Putative AAA family ATPase"/>
    <property type="match status" value="1"/>
</dbReference>
<keyword evidence="3" id="KW-0067">ATP-binding</keyword>
<dbReference type="GO" id="GO:0017116">
    <property type="term" value="F:single-stranded DNA helicase activity"/>
    <property type="evidence" value="ECO:0007669"/>
    <property type="project" value="TreeGrafter"/>
</dbReference>
<dbReference type="Gene3D" id="3.40.50.300">
    <property type="entry name" value="P-loop containing nucleotide triphosphate hydrolases"/>
    <property type="match status" value="1"/>
</dbReference>
<feature type="domain" description="AAA+ ATPase" evidence="5">
    <location>
        <begin position="65"/>
        <end position="182"/>
    </location>
</feature>
<dbReference type="Pfam" id="PF16193">
    <property type="entry name" value="AAA_assoc_2"/>
    <property type="match status" value="1"/>
</dbReference>
<reference evidence="7" key="1">
    <citation type="journal article" date="2018" name="Sci. Rep.">
        <title>Lignite coal burning seam in the remote Altai Mountains harbors a hydrogen-driven thermophilic microbial community.</title>
        <authorList>
            <person name="Kadnikov V.V."/>
            <person name="Mardanov A.V."/>
            <person name="Ivasenko D.A."/>
            <person name="Antsiferov D.V."/>
            <person name="Beletsky A.V."/>
            <person name="Karnachuk O.V."/>
            <person name="Ravin N.V."/>
        </authorList>
    </citation>
    <scope>NUCLEOTIDE SEQUENCE [LARGE SCALE GENOMIC DNA]</scope>
</reference>
<accession>A0A2R6Y0G9</accession>
<dbReference type="InterPro" id="IPR003593">
    <property type="entry name" value="AAA+_ATPase"/>
</dbReference>
<sequence length="490" mass="54202">MKKDKKDEKGETLTMDLFDYAREQHKQTMMPLAARVRPETLDEIIGQEELLGVGTLLRRSIEADRLSSLIFYGPPGTGKTTLAKVIANTTKAHFTSLNAVTAGVADLRRVIEEAKDRLGMRGERTILFVDEIHRFNKAQQDALLPYVEDGTIILIGATTENPFFEVNQALLSRSMIFRLNPLGEEDLRLLLRRTLADPRAFPELTVALEDAAEAHLIQYAEGDARRLLNALELAVLSTPPSPDGHVFITLDIASQSIQRRPVRYDKSGDGHYDTISAYIKSMRGSDPDAALYYLALMLKAGEDPRFIARRLVIAASEDVGNAYPEALVVAMSAYDAVERIGMPEGRIPLAQATVLLALAPKSNSSYRAIHAYLEEVERAGGKEVPAHLRDAHYAGAKALGSGIGYTYAHDGPEHYVAQQYLPDGVPRLYEPGSLGVEGELIQRLARLRAQYDGEDQNGKNALSTDAPEKKETNEQDNDTLKENMMDREKS</sequence>
<keyword evidence="2" id="KW-0547">Nucleotide-binding</keyword>
<dbReference type="InterPro" id="IPR032423">
    <property type="entry name" value="AAA_assoc_2"/>
</dbReference>
<organism evidence="6 7">
    <name type="scientific">Candidatus Carbonibacillus altaicus</name>
    <dbReference type="NCBI Taxonomy" id="2163959"/>
    <lineage>
        <taxon>Bacteria</taxon>
        <taxon>Bacillati</taxon>
        <taxon>Bacillota</taxon>
        <taxon>Bacilli</taxon>
        <taxon>Bacillales</taxon>
        <taxon>Candidatus Carbonibacillus</taxon>
    </lineage>
</organism>
<dbReference type="PANTHER" id="PTHR13779:SF7">
    <property type="entry name" value="ATPASE WRNIP1"/>
    <property type="match status" value="1"/>
</dbReference>
<evidence type="ECO:0000313" key="6">
    <source>
        <dbReference type="EMBL" id="PTQ56163.1"/>
    </source>
</evidence>
<dbReference type="GO" id="GO:0006261">
    <property type="term" value="P:DNA-templated DNA replication"/>
    <property type="evidence" value="ECO:0007669"/>
    <property type="project" value="TreeGrafter"/>
</dbReference>
<dbReference type="GO" id="GO:0008047">
    <property type="term" value="F:enzyme activator activity"/>
    <property type="evidence" value="ECO:0007669"/>
    <property type="project" value="TreeGrafter"/>
</dbReference>
<dbReference type="PANTHER" id="PTHR13779">
    <property type="entry name" value="WERNER HELICASE-INTERACTING PROTEIN 1 FAMILY MEMBER"/>
    <property type="match status" value="1"/>
</dbReference>
<comment type="caution">
    <text evidence="6">The sequence shown here is derived from an EMBL/GenBank/DDBJ whole genome shotgun (WGS) entry which is preliminary data.</text>
</comment>
<evidence type="ECO:0000313" key="7">
    <source>
        <dbReference type="Proteomes" id="UP000244338"/>
    </source>
</evidence>
<dbReference type="SUPFAM" id="SSF48019">
    <property type="entry name" value="post-AAA+ oligomerization domain-like"/>
    <property type="match status" value="1"/>
</dbReference>
<dbReference type="Pfam" id="PF00004">
    <property type="entry name" value="AAA"/>
    <property type="match status" value="1"/>
</dbReference>
<comment type="similarity">
    <text evidence="1">Belongs to the AAA ATPase family. RarA/MGS1/WRNIP1 subfamily.</text>
</comment>
<dbReference type="InterPro" id="IPR027417">
    <property type="entry name" value="P-loop_NTPase"/>
</dbReference>
<name>A0A2R6Y0G9_9BACL</name>
<dbReference type="GO" id="GO:0003677">
    <property type="term" value="F:DNA binding"/>
    <property type="evidence" value="ECO:0007669"/>
    <property type="project" value="InterPro"/>
</dbReference>
<dbReference type="CDD" id="cd00009">
    <property type="entry name" value="AAA"/>
    <property type="match status" value="1"/>
</dbReference>
<feature type="region of interest" description="Disordered" evidence="4">
    <location>
        <begin position="451"/>
        <end position="490"/>
    </location>
</feature>
<dbReference type="Pfam" id="PF12002">
    <property type="entry name" value="MgsA_C"/>
    <property type="match status" value="1"/>
</dbReference>
<dbReference type="InterPro" id="IPR008921">
    <property type="entry name" value="DNA_pol3_clamp-load_cplx_C"/>
</dbReference>
<protein>
    <submittedName>
        <fullName evidence="6">ATPase, AAA family</fullName>
    </submittedName>
</protein>
<dbReference type="GO" id="GO:0005524">
    <property type="term" value="F:ATP binding"/>
    <property type="evidence" value="ECO:0007669"/>
    <property type="project" value="UniProtKB-KW"/>
</dbReference>
<gene>
    <name evidence="6" type="ORF">BSOLF_0735</name>
</gene>
<dbReference type="SMART" id="SM00382">
    <property type="entry name" value="AAA"/>
    <property type="match status" value="1"/>
</dbReference>